<dbReference type="Pfam" id="PF00854">
    <property type="entry name" value="PTR2"/>
    <property type="match status" value="2"/>
</dbReference>
<feature type="transmembrane region" description="Helical" evidence="6">
    <location>
        <begin position="305"/>
        <end position="322"/>
    </location>
</feature>
<keyword evidence="4 6" id="KW-1133">Transmembrane helix</keyword>
<keyword evidence="3 6" id="KW-0812">Transmembrane</keyword>
<dbReference type="AlphaFoldDB" id="A0A5P1F7P2"/>
<evidence type="ECO:0000256" key="6">
    <source>
        <dbReference type="SAM" id="Phobius"/>
    </source>
</evidence>
<feature type="transmembrane region" description="Helical" evidence="6">
    <location>
        <begin position="125"/>
        <end position="144"/>
    </location>
</feature>
<sequence>MDNLEEYLSRSVVLADNGPEGLVMLSLTTSYLLLKPSGCGKEELQCDPHSKFELVMFYLSIYLIAFGNGAGEPSIATFGTDQFNEEHEHEKIFRNFFYSYFYVATNIGSLFSETILAYLQNLGHWTLGFWVSAGSALFALAVFLGEIPAKDGLYELQGADGTNNGGKRIHHTSDFKFLDHAAIITSKDKINPTNQNNQHPRQHNPWQLCTVTQVEEVKCVFRLLPIWICTITFSGTFVQMVSLFIEQGASMKTTIYKFHIPPASMTVFDILISSTFIIFYKKLIAPFYTKLTKTIPKGPSDLRKMGYGLIFAMAGMLTAGFVEIHRKKYALEESEELSSLFILWQIPQYVLLGIGEAFVYVSQLDFFGSQVPDVMRSLGIGLSLSSISLGSYFCSLVLTVAMKITTKEGDLGWIPANLNDGFMERYFFLMTVLTGMELVLYIWFARRYKSISLERREDVGMENEMS</sequence>
<comment type="subcellular location">
    <subcellularLocation>
        <location evidence="1">Membrane</location>
        <topology evidence="1">Multi-pass membrane protein</topology>
    </subcellularLocation>
</comment>
<dbReference type="EMBL" id="CM007384">
    <property type="protein sequence ID" value="ONK72739.1"/>
    <property type="molecule type" value="Genomic_DNA"/>
</dbReference>
<dbReference type="Gene3D" id="1.20.1250.20">
    <property type="entry name" value="MFS general substrate transporter like domains"/>
    <property type="match status" value="1"/>
</dbReference>
<keyword evidence="5 6" id="KW-0472">Membrane</keyword>
<accession>A0A5P1F7P2</accession>
<protein>
    <submittedName>
        <fullName evidence="7">Uncharacterized protein</fullName>
    </submittedName>
</protein>
<organism evidence="7 8">
    <name type="scientific">Asparagus officinalis</name>
    <name type="common">Garden asparagus</name>
    <dbReference type="NCBI Taxonomy" id="4686"/>
    <lineage>
        <taxon>Eukaryota</taxon>
        <taxon>Viridiplantae</taxon>
        <taxon>Streptophyta</taxon>
        <taxon>Embryophyta</taxon>
        <taxon>Tracheophyta</taxon>
        <taxon>Spermatophyta</taxon>
        <taxon>Magnoliopsida</taxon>
        <taxon>Liliopsida</taxon>
        <taxon>Asparagales</taxon>
        <taxon>Asparagaceae</taxon>
        <taxon>Asparagoideae</taxon>
        <taxon>Asparagus</taxon>
    </lineage>
</organism>
<dbReference type="InterPro" id="IPR036259">
    <property type="entry name" value="MFS_trans_sf"/>
</dbReference>
<evidence type="ECO:0000256" key="4">
    <source>
        <dbReference type="ARBA" id="ARBA00022989"/>
    </source>
</evidence>
<feature type="transmembrane region" description="Helical" evidence="6">
    <location>
        <begin position="382"/>
        <end position="406"/>
    </location>
</feature>
<gene>
    <name evidence="7" type="ORF">A4U43_C04F22670</name>
</gene>
<dbReference type="GO" id="GO:0022857">
    <property type="term" value="F:transmembrane transporter activity"/>
    <property type="evidence" value="ECO:0007669"/>
    <property type="project" value="InterPro"/>
</dbReference>
<feature type="transmembrane region" description="Helical" evidence="6">
    <location>
        <begin position="426"/>
        <end position="445"/>
    </location>
</feature>
<feature type="transmembrane region" description="Helical" evidence="6">
    <location>
        <begin position="223"/>
        <end position="245"/>
    </location>
</feature>
<evidence type="ECO:0000256" key="2">
    <source>
        <dbReference type="ARBA" id="ARBA00005982"/>
    </source>
</evidence>
<evidence type="ECO:0000313" key="8">
    <source>
        <dbReference type="Proteomes" id="UP000243459"/>
    </source>
</evidence>
<evidence type="ECO:0000256" key="5">
    <source>
        <dbReference type="ARBA" id="ARBA00023136"/>
    </source>
</evidence>
<evidence type="ECO:0000256" key="1">
    <source>
        <dbReference type="ARBA" id="ARBA00004141"/>
    </source>
</evidence>
<dbReference type="SUPFAM" id="SSF103473">
    <property type="entry name" value="MFS general substrate transporter"/>
    <property type="match status" value="1"/>
</dbReference>
<feature type="transmembrane region" description="Helical" evidence="6">
    <location>
        <begin position="342"/>
        <end position="361"/>
    </location>
</feature>
<keyword evidence="8" id="KW-1185">Reference proteome</keyword>
<dbReference type="Gramene" id="ONK72739">
    <property type="protein sequence ID" value="ONK72739"/>
    <property type="gene ID" value="A4U43_C04F22670"/>
</dbReference>
<reference evidence="8" key="1">
    <citation type="journal article" date="2017" name="Nat. Commun.">
        <title>The asparagus genome sheds light on the origin and evolution of a young Y chromosome.</title>
        <authorList>
            <person name="Harkess A."/>
            <person name="Zhou J."/>
            <person name="Xu C."/>
            <person name="Bowers J.E."/>
            <person name="Van der Hulst R."/>
            <person name="Ayyampalayam S."/>
            <person name="Mercati F."/>
            <person name="Riccardi P."/>
            <person name="McKain M.R."/>
            <person name="Kakrana A."/>
            <person name="Tang H."/>
            <person name="Ray J."/>
            <person name="Groenendijk J."/>
            <person name="Arikit S."/>
            <person name="Mathioni S.M."/>
            <person name="Nakano M."/>
            <person name="Shan H."/>
            <person name="Telgmann-Rauber A."/>
            <person name="Kanno A."/>
            <person name="Yue Z."/>
            <person name="Chen H."/>
            <person name="Li W."/>
            <person name="Chen Y."/>
            <person name="Xu X."/>
            <person name="Zhang Y."/>
            <person name="Luo S."/>
            <person name="Chen H."/>
            <person name="Gao J."/>
            <person name="Mao Z."/>
            <person name="Pires J.C."/>
            <person name="Luo M."/>
            <person name="Kudrna D."/>
            <person name="Wing R.A."/>
            <person name="Meyers B.C."/>
            <person name="Yi K."/>
            <person name="Kong H."/>
            <person name="Lavrijsen P."/>
            <person name="Sunseri F."/>
            <person name="Falavigna A."/>
            <person name="Ye Y."/>
            <person name="Leebens-Mack J.H."/>
            <person name="Chen G."/>
        </authorList>
    </citation>
    <scope>NUCLEOTIDE SEQUENCE [LARGE SCALE GENOMIC DNA]</scope>
    <source>
        <strain evidence="8">cv. DH0086</strain>
    </source>
</reference>
<name>A0A5P1F7P2_ASPOF</name>
<dbReference type="Proteomes" id="UP000243459">
    <property type="component" value="Chromosome 4"/>
</dbReference>
<dbReference type="GO" id="GO:0016020">
    <property type="term" value="C:membrane"/>
    <property type="evidence" value="ECO:0007669"/>
    <property type="project" value="UniProtKB-SubCell"/>
</dbReference>
<dbReference type="InterPro" id="IPR000109">
    <property type="entry name" value="POT_fam"/>
</dbReference>
<feature type="transmembrane region" description="Helical" evidence="6">
    <location>
        <begin position="97"/>
        <end position="119"/>
    </location>
</feature>
<comment type="similarity">
    <text evidence="2">Belongs to the major facilitator superfamily. Proton-dependent oligopeptide transporter (POT/PTR) (TC 2.A.17) family.</text>
</comment>
<evidence type="ECO:0000256" key="3">
    <source>
        <dbReference type="ARBA" id="ARBA00022692"/>
    </source>
</evidence>
<dbReference type="OMA" id="RYLTCVT"/>
<evidence type="ECO:0000313" key="7">
    <source>
        <dbReference type="EMBL" id="ONK72739.1"/>
    </source>
</evidence>
<dbReference type="PANTHER" id="PTHR11654">
    <property type="entry name" value="OLIGOPEPTIDE TRANSPORTER-RELATED"/>
    <property type="match status" value="1"/>
</dbReference>
<feature type="transmembrane region" description="Helical" evidence="6">
    <location>
        <begin position="265"/>
        <end position="284"/>
    </location>
</feature>
<proteinExistence type="inferred from homology"/>